<dbReference type="Proteomes" id="UP000280307">
    <property type="component" value="Unassembled WGS sequence"/>
</dbReference>
<dbReference type="AlphaFoldDB" id="A0A426TVX6"/>
<accession>A0A426TVX6</accession>
<reference evidence="1 2" key="1">
    <citation type="submission" date="2018-12" db="EMBL/GenBank/DDBJ databases">
        <title>Genome Sequence of Candidatus Viridilinea halotolerans isolated from saline sulfide-rich spring.</title>
        <authorList>
            <person name="Grouzdev D.S."/>
            <person name="Burganskaya E.I."/>
            <person name="Krutkina M.S."/>
            <person name="Sukhacheva M.V."/>
            <person name="Gorlenko V.M."/>
        </authorList>
    </citation>
    <scope>NUCLEOTIDE SEQUENCE [LARGE SCALE GENOMIC DNA]</scope>
    <source>
        <strain evidence="1">Chok-6</strain>
    </source>
</reference>
<evidence type="ECO:0000313" key="1">
    <source>
        <dbReference type="EMBL" id="RRR69617.1"/>
    </source>
</evidence>
<sequence>MKLENVDDIAQLRKEVYQSLINEGWDVPEAWGLAETCERLLAGVMGLRPVIPRPRPTPPASDEELAYRLGLPRPRRAATLDEKLRSDLDALRADHAVTDSVTDRLVARVAGIEHRLDGLNTPTPTPAPAPSGGVIRIGDKVINTALIRYIERDDRYVGRDDEVPVTVYFVGEAYNNFTLEGDEATTLWQHMTGER</sequence>
<organism evidence="1 2">
    <name type="scientific">Candidatus Viridilinea halotolerans</name>
    <dbReference type="NCBI Taxonomy" id="2491704"/>
    <lineage>
        <taxon>Bacteria</taxon>
        <taxon>Bacillati</taxon>
        <taxon>Chloroflexota</taxon>
        <taxon>Chloroflexia</taxon>
        <taxon>Chloroflexales</taxon>
        <taxon>Chloroflexineae</taxon>
        <taxon>Oscillochloridaceae</taxon>
        <taxon>Candidatus Viridilinea</taxon>
    </lineage>
</organism>
<name>A0A426TVX6_9CHLR</name>
<proteinExistence type="predicted"/>
<gene>
    <name evidence="1" type="ORF">EI684_15150</name>
</gene>
<evidence type="ECO:0000313" key="2">
    <source>
        <dbReference type="Proteomes" id="UP000280307"/>
    </source>
</evidence>
<protein>
    <submittedName>
        <fullName evidence="1">Uncharacterized protein</fullName>
    </submittedName>
</protein>
<comment type="caution">
    <text evidence="1">The sequence shown here is derived from an EMBL/GenBank/DDBJ whole genome shotgun (WGS) entry which is preliminary data.</text>
</comment>
<dbReference type="EMBL" id="RSAS01000609">
    <property type="protein sequence ID" value="RRR69617.1"/>
    <property type="molecule type" value="Genomic_DNA"/>
</dbReference>